<evidence type="ECO:0000313" key="2">
    <source>
        <dbReference type="EMBL" id="RPB27657.1"/>
    </source>
</evidence>
<dbReference type="Proteomes" id="UP000267821">
    <property type="component" value="Unassembled WGS sequence"/>
</dbReference>
<dbReference type="OrthoDB" id="303614at2759"/>
<keyword evidence="3" id="KW-1185">Reference proteome</keyword>
<dbReference type="Pfam" id="PF01590">
    <property type="entry name" value="GAF"/>
    <property type="match status" value="1"/>
</dbReference>
<dbReference type="Gene3D" id="3.30.450.40">
    <property type="match status" value="1"/>
</dbReference>
<proteinExistence type="predicted"/>
<evidence type="ECO:0000259" key="1">
    <source>
        <dbReference type="Pfam" id="PF01590"/>
    </source>
</evidence>
<accession>A0A3N4LXR3</accession>
<name>A0A3N4LXR3_9PEZI</name>
<gene>
    <name evidence="2" type="ORF">L211DRAFT_834515</name>
</gene>
<organism evidence="2 3">
    <name type="scientific">Terfezia boudieri ATCC MYA-4762</name>
    <dbReference type="NCBI Taxonomy" id="1051890"/>
    <lineage>
        <taxon>Eukaryota</taxon>
        <taxon>Fungi</taxon>
        <taxon>Dikarya</taxon>
        <taxon>Ascomycota</taxon>
        <taxon>Pezizomycotina</taxon>
        <taxon>Pezizomycetes</taxon>
        <taxon>Pezizales</taxon>
        <taxon>Pezizaceae</taxon>
        <taxon>Terfezia</taxon>
    </lineage>
</organism>
<dbReference type="InterPro" id="IPR029016">
    <property type="entry name" value="GAF-like_dom_sf"/>
</dbReference>
<dbReference type="EMBL" id="ML121531">
    <property type="protein sequence ID" value="RPB27657.1"/>
    <property type="molecule type" value="Genomic_DNA"/>
</dbReference>
<dbReference type="PANTHER" id="PTHR43102:SF2">
    <property type="entry name" value="GAF DOMAIN-CONTAINING PROTEIN"/>
    <property type="match status" value="1"/>
</dbReference>
<protein>
    <recommendedName>
        <fullName evidence="1">GAF domain-containing protein</fullName>
    </recommendedName>
</protein>
<reference evidence="2 3" key="1">
    <citation type="journal article" date="2018" name="Nat. Ecol. Evol.">
        <title>Pezizomycetes genomes reveal the molecular basis of ectomycorrhizal truffle lifestyle.</title>
        <authorList>
            <person name="Murat C."/>
            <person name="Payen T."/>
            <person name="Noel B."/>
            <person name="Kuo A."/>
            <person name="Morin E."/>
            <person name="Chen J."/>
            <person name="Kohler A."/>
            <person name="Krizsan K."/>
            <person name="Balestrini R."/>
            <person name="Da Silva C."/>
            <person name="Montanini B."/>
            <person name="Hainaut M."/>
            <person name="Levati E."/>
            <person name="Barry K.W."/>
            <person name="Belfiori B."/>
            <person name="Cichocki N."/>
            <person name="Clum A."/>
            <person name="Dockter R.B."/>
            <person name="Fauchery L."/>
            <person name="Guy J."/>
            <person name="Iotti M."/>
            <person name="Le Tacon F."/>
            <person name="Lindquist E.A."/>
            <person name="Lipzen A."/>
            <person name="Malagnac F."/>
            <person name="Mello A."/>
            <person name="Molinier V."/>
            <person name="Miyauchi S."/>
            <person name="Poulain J."/>
            <person name="Riccioni C."/>
            <person name="Rubini A."/>
            <person name="Sitrit Y."/>
            <person name="Splivallo R."/>
            <person name="Traeger S."/>
            <person name="Wang M."/>
            <person name="Zifcakova L."/>
            <person name="Wipf D."/>
            <person name="Zambonelli A."/>
            <person name="Paolocci F."/>
            <person name="Nowrousian M."/>
            <person name="Ottonello S."/>
            <person name="Baldrian P."/>
            <person name="Spatafora J.W."/>
            <person name="Henrissat B."/>
            <person name="Nagy L.G."/>
            <person name="Aury J.M."/>
            <person name="Wincker P."/>
            <person name="Grigoriev I.V."/>
            <person name="Bonfante P."/>
            <person name="Martin F.M."/>
        </authorList>
    </citation>
    <scope>NUCLEOTIDE SEQUENCE [LARGE SCALE GENOMIC DNA]</scope>
    <source>
        <strain evidence="2 3">ATCC MYA-4762</strain>
    </source>
</reference>
<evidence type="ECO:0000313" key="3">
    <source>
        <dbReference type="Proteomes" id="UP000267821"/>
    </source>
</evidence>
<dbReference type="PANTHER" id="PTHR43102">
    <property type="entry name" value="SLR1143 PROTEIN"/>
    <property type="match status" value="1"/>
</dbReference>
<dbReference type="AlphaFoldDB" id="A0A3N4LXR3"/>
<sequence>MMDQSHLRTRVPATLNRLDSKDSFLHWLLNRKSRSGKSTSSQQDCEYGQFPDAPVFTMTPSPNTHPLLTKPFPRDEVLGGASITAAIPGLGWRTGAGPLTQRYASWHSHLSPNITDPRSMIGQETISSKFSRKDSILEWDFFVKCYSEGRFNLSNPPEPPSQRPRFQYFSAPIPIDEDARLKAVKSCNLPLTIHAIEKCHRLVVLAKKVFLTKMGAFSLIDESHEIFKVEDFIGRSDISRHLSIGAHILLSSEPIIVLDTVKDWRFQGNPIVTGAPWVRFYAGAPIVTSNGEIVGVFAVFDTQPRESFTMASRRKLMDFARLVMVELELMMDEKDTLSRPRPLCFLRDSKVTTPALPSREEREAVRARLLQSMESDSEMTKSNNSTLIGRSHQDVLAATRAAQSGGYTNLRTTTLTLPRPAITRRYELSGMGKNSASFTLSLGAMGHQSPPSTPGLHSSCTAQMTLDRAETPPATPSSTKKALHRENYSSSLGTVYKAKISNRTSPKLDISSGLFSPKTYDEASFATSIISRCLGFDLVYLLRVCPIRSDICDSELSGHGLHTQILASHGMPKPEPAFDGTLHLRALRSDGGLAYSNQNKVPKDEGCGYQTGVLLPLHRENEDFDWYEGGGGTDTLSPLPLHGIVTKSPLCRRGIVLCGFTWAVGESSSFSSEKVRLFREFGWALWDTLSQREV</sequence>
<feature type="domain" description="GAF" evidence="1">
    <location>
        <begin position="202"/>
        <end position="327"/>
    </location>
</feature>
<dbReference type="InterPro" id="IPR003018">
    <property type="entry name" value="GAF"/>
</dbReference>
<dbReference type="STRING" id="1051890.A0A3N4LXR3"/>
<dbReference type="InParanoid" id="A0A3N4LXR3"/>
<dbReference type="SUPFAM" id="SSF55781">
    <property type="entry name" value="GAF domain-like"/>
    <property type="match status" value="1"/>
</dbReference>